<reference evidence="2 3" key="1">
    <citation type="submission" date="2019-03" db="EMBL/GenBank/DDBJ databases">
        <title>First draft genome of Liparis tanakae, snailfish: a comprehensive survey of snailfish specific genes.</title>
        <authorList>
            <person name="Kim W."/>
            <person name="Song I."/>
            <person name="Jeong J.-H."/>
            <person name="Kim D."/>
            <person name="Kim S."/>
            <person name="Ryu S."/>
            <person name="Song J.Y."/>
            <person name="Lee S.K."/>
        </authorList>
    </citation>
    <scope>NUCLEOTIDE SEQUENCE [LARGE SCALE GENOMIC DNA]</scope>
    <source>
        <tissue evidence="2">Muscle</tissue>
    </source>
</reference>
<protein>
    <submittedName>
        <fullName evidence="2">Uncharacterized protein</fullName>
    </submittedName>
</protein>
<name>A0A4Z2FUV8_9TELE</name>
<dbReference type="EMBL" id="SRLO01000875">
    <property type="protein sequence ID" value="TNN44959.1"/>
    <property type="molecule type" value="Genomic_DNA"/>
</dbReference>
<accession>A0A4Z2FUV8</accession>
<evidence type="ECO:0000313" key="2">
    <source>
        <dbReference type="EMBL" id="TNN44959.1"/>
    </source>
</evidence>
<proteinExistence type="predicted"/>
<dbReference type="AlphaFoldDB" id="A0A4Z2FUV8"/>
<evidence type="ECO:0000256" key="1">
    <source>
        <dbReference type="SAM" id="MobiDB-lite"/>
    </source>
</evidence>
<gene>
    <name evidence="2" type="ORF">EYF80_044851</name>
</gene>
<feature type="region of interest" description="Disordered" evidence="1">
    <location>
        <begin position="52"/>
        <end position="94"/>
    </location>
</feature>
<dbReference type="Proteomes" id="UP000314294">
    <property type="component" value="Unassembled WGS sequence"/>
</dbReference>
<organism evidence="2 3">
    <name type="scientific">Liparis tanakae</name>
    <name type="common">Tanaka's snailfish</name>
    <dbReference type="NCBI Taxonomy" id="230148"/>
    <lineage>
        <taxon>Eukaryota</taxon>
        <taxon>Metazoa</taxon>
        <taxon>Chordata</taxon>
        <taxon>Craniata</taxon>
        <taxon>Vertebrata</taxon>
        <taxon>Euteleostomi</taxon>
        <taxon>Actinopterygii</taxon>
        <taxon>Neopterygii</taxon>
        <taxon>Teleostei</taxon>
        <taxon>Neoteleostei</taxon>
        <taxon>Acanthomorphata</taxon>
        <taxon>Eupercaria</taxon>
        <taxon>Perciformes</taxon>
        <taxon>Cottioidei</taxon>
        <taxon>Cottales</taxon>
        <taxon>Liparidae</taxon>
        <taxon>Liparis</taxon>
    </lineage>
</organism>
<comment type="caution">
    <text evidence="2">The sequence shown here is derived from an EMBL/GenBank/DDBJ whole genome shotgun (WGS) entry which is preliminary data.</text>
</comment>
<evidence type="ECO:0000313" key="3">
    <source>
        <dbReference type="Proteomes" id="UP000314294"/>
    </source>
</evidence>
<sequence length="94" mass="10624">MVINWRRVGVGRSAVREENIGPRLLVGRQRLHLVGQDSRFLQDGKLRLGSAISTKKSRADEREAPGKSQQSAASVKPEVFIPESSARFRRRTQR</sequence>
<keyword evidence="3" id="KW-1185">Reference proteome</keyword>